<dbReference type="SUPFAM" id="SSF47413">
    <property type="entry name" value="lambda repressor-like DNA-binding domains"/>
    <property type="match status" value="1"/>
</dbReference>
<dbReference type="Pfam" id="PF13744">
    <property type="entry name" value="HTH_37"/>
    <property type="match status" value="1"/>
</dbReference>
<sequence>MSKYGANIYSDLGIASPKRMLNKAHLVEMLIRKISEKNLTTVEATQILNMSELQLNEIIRGHFHAVSASELRRLTKTI</sequence>
<reference evidence="2" key="1">
    <citation type="submission" date="2021-06" db="EMBL/GenBank/DDBJ databases">
        <title>Updating the genus Pseudomonas: Description of 43 new species and partition of the Pseudomonas putida group.</title>
        <authorList>
            <person name="Girard L."/>
            <person name="Lood C."/>
            <person name="Vandamme P."/>
            <person name="Rokni-Zadeh H."/>
            <person name="Van Noort V."/>
            <person name="Hofte M."/>
            <person name="Lavigne R."/>
            <person name="De Mot R."/>
        </authorList>
    </citation>
    <scope>NUCLEOTIDE SEQUENCE</scope>
    <source>
        <strain evidence="2">SWRI103</strain>
    </source>
</reference>
<gene>
    <name evidence="2" type="ORF">KVG91_14930</name>
</gene>
<organism evidence="2 3">
    <name type="scientific">Pseudomonas azadiae</name>
    <dbReference type="NCBI Taxonomy" id="2843612"/>
    <lineage>
        <taxon>Bacteria</taxon>
        <taxon>Pseudomonadati</taxon>
        <taxon>Pseudomonadota</taxon>
        <taxon>Gammaproteobacteria</taxon>
        <taxon>Pseudomonadales</taxon>
        <taxon>Pseudomonadaceae</taxon>
        <taxon>Pseudomonas</taxon>
    </lineage>
</organism>
<comment type="caution">
    <text evidence="2">The sequence shown here is derived from an EMBL/GenBank/DDBJ whole genome shotgun (WGS) entry which is preliminary data.</text>
</comment>
<dbReference type="EMBL" id="JAHSTY010000001">
    <property type="protein sequence ID" value="MBV4453880.1"/>
    <property type="molecule type" value="Genomic_DNA"/>
</dbReference>
<feature type="domain" description="HigA2-like helix-turn-helix" evidence="1">
    <location>
        <begin position="8"/>
        <end position="74"/>
    </location>
</feature>
<keyword evidence="3" id="KW-1185">Reference proteome</keyword>
<protein>
    <submittedName>
        <fullName evidence="2">Helix-turn-helix domain-containing protein</fullName>
    </submittedName>
</protein>
<dbReference type="Proteomes" id="UP001048976">
    <property type="component" value="Unassembled WGS sequence"/>
</dbReference>
<dbReference type="InterPro" id="IPR010982">
    <property type="entry name" value="Lambda_DNA-bd_dom_sf"/>
</dbReference>
<evidence type="ECO:0000259" key="1">
    <source>
        <dbReference type="Pfam" id="PF13744"/>
    </source>
</evidence>
<dbReference type="InterPro" id="IPR039554">
    <property type="entry name" value="HigA2-like_HTH"/>
</dbReference>
<dbReference type="RefSeq" id="WP_169375860.1">
    <property type="nucleotide sequence ID" value="NZ_JAHSTY010000001.1"/>
</dbReference>
<accession>A0ABS6P089</accession>
<proteinExistence type="predicted"/>
<evidence type="ECO:0000313" key="3">
    <source>
        <dbReference type="Proteomes" id="UP001048976"/>
    </source>
</evidence>
<evidence type="ECO:0000313" key="2">
    <source>
        <dbReference type="EMBL" id="MBV4453880.1"/>
    </source>
</evidence>
<name>A0ABS6P089_9PSED</name>
<dbReference type="Gene3D" id="1.10.260.40">
    <property type="entry name" value="lambda repressor-like DNA-binding domains"/>
    <property type="match status" value="1"/>
</dbReference>